<organism evidence="1 2">
    <name type="scientific">Caerostris extrusa</name>
    <name type="common">Bark spider</name>
    <name type="synonym">Caerostris bankana</name>
    <dbReference type="NCBI Taxonomy" id="172846"/>
    <lineage>
        <taxon>Eukaryota</taxon>
        <taxon>Metazoa</taxon>
        <taxon>Ecdysozoa</taxon>
        <taxon>Arthropoda</taxon>
        <taxon>Chelicerata</taxon>
        <taxon>Arachnida</taxon>
        <taxon>Araneae</taxon>
        <taxon>Araneomorphae</taxon>
        <taxon>Entelegynae</taxon>
        <taxon>Araneoidea</taxon>
        <taxon>Araneidae</taxon>
        <taxon>Caerostris</taxon>
    </lineage>
</organism>
<dbReference type="EMBL" id="BPLR01011242">
    <property type="protein sequence ID" value="GIY45157.1"/>
    <property type="molecule type" value="Genomic_DNA"/>
</dbReference>
<reference evidence="1 2" key="1">
    <citation type="submission" date="2021-06" db="EMBL/GenBank/DDBJ databases">
        <title>Caerostris extrusa draft genome.</title>
        <authorList>
            <person name="Kono N."/>
            <person name="Arakawa K."/>
        </authorList>
    </citation>
    <scope>NUCLEOTIDE SEQUENCE [LARGE SCALE GENOMIC DNA]</scope>
</reference>
<evidence type="ECO:0000313" key="1">
    <source>
        <dbReference type="EMBL" id="GIY45157.1"/>
    </source>
</evidence>
<evidence type="ECO:0000313" key="2">
    <source>
        <dbReference type="Proteomes" id="UP001054945"/>
    </source>
</evidence>
<comment type="caution">
    <text evidence="1">The sequence shown here is derived from an EMBL/GenBank/DDBJ whole genome shotgun (WGS) entry which is preliminary data.</text>
</comment>
<keyword evidence="2" id="KW-1185">Reference proteome</keyword>
<gene>
    <name evidence="1" type="ORF">CEXT_755721</name>
</gene>
<sequence>MKWCDVIVFTEVWVEEARLLGSKVKCQHVQKAGETKTRVFSSDQNTVAVTIMCVGISHRSTIPAQSSHSYVSGYLCRDGPKSGFPGALFDFLDSWRQSLLIHFPSRRGFMWRSALLRLGKVVLTKPISTDGLGCFIFLRQVVNIDQTVYCIITSNVSRLAPGLLQCLGAVGRKAQGRLKSAWREIPHNHNEHKS</sequence>
<proteinExistence type="predicted"/>
<dbReference type="Proteomes" id="UP001054945">
    <property type="component" value="Unassembled WGS sequence"/>
</dbReference>
<protein>
    <submittedName>
        <fullName evidence="1">Uncharacterized protein</fullName>
    </submittedName>
</protein>
<name>A0AAV4TID4_CAEEX</name>
<accession>A0AAV4TID4</accession>
<dbReference type="AlphaFoldDB" id="A0AAV4TID4"/>